<dbReference type="AlphaFoldDB" id="A0AA39ZVQ0"/>
<gene>
    <name evidence="2" type="ORF">B0H67DRAFT_673310</name>
</gene>
<organism evidence="2 3">
    <name type="scientific">Lasiosphaeris hirsuta</name>
    <dbReference type="NCBI Taxonomy" id="260670"/>
    <lineage>
        <taxon>Eukaryota</taxon>
        <taxon>Fungi</taxon>
        <taxon>Dikarya</taxon>
        <taxon>Ascomycota</taxon>
        <taxon>Pezizomycotina</taxon>
        <taxon>Sordariomycetes</taxon>
        <taxon>Sordariomycetidae</taxon>
        <taxon>Sordariales</taxon>
        <taxon>Lasiosphaeriaceae</taxon>
        <taxon>Lasiosphaeris</taxon>
    </lineage>
</organism>
<keyword evidence="3" id="KW-1185">Reference proteome</keyword>
<name>A0AA39ZVQ0_9PEZI</name>
<feature type="region of interest" description="Disordered" evidence="1">
    <location>
        <begin position="164"/>
        <end position="187"/>
    </location>
</feature>
<evidence type="ECO:0000256" key="1">
    <source>
        <dbReference type="SAM" id="MobiDB-lite"/>
    </source>
</evidence>
<dbReference type="Proteomes" id="UP001172102">
    <property type="component" value="Unassembled WGS sequence"/>
</dbReference>
<comment type="caution">
    <text evidence="2">The sequence shown here is derived from an EMBL/GenBank/DDBJ whole genome shotgun (WGS) entry which is preliminary data.</text>
</comment>
<dbReference type="Pfam" id="PF10042">
    <property type="entry name" value="DUF2278"/>
    <property type="match status" value="1"/>
</dbReference>
<proteinExistence type="predicted"/>
<sequence>MRPGSPELAFTPPRFYCLNNGYGVLIGIKTKYYRDDADDLGRFYHGNIEIRAKNRKYHCAIDVDPKNTPDGIQWRVATLDRNAFSQILGLSDGWHALASNDTSGALDYIRSGLLAVQPGQPTWESGVGTDALLALEGVIEDTTRFYIFGEPFGGTNNRSGVHNIHQNQGDPVGGATISRMRSGRMGG</sequence>
<reference evidence="2" key="1">
    <citation type="submission" date="2023-06" db="EMBL/GenBank/DDBJ databases">
        <title>Genome-scale phylogeny and comparative genomics of the fungal order Sordariales.</title>
        <authorList>
            <consortium name="Lawrence Berkeley National Laboratory"/>
            <person name="Hensen N."/>
            <person name="Bonometti L."/>
            <person name="Westerberg I."/>
            <person name="Brannstrom I.O."/>
            <person name="Guillou S."/>
            <person name="Cros-Aarteil S."/>
            <person name="Calhoun S."/>
            <person name="Haridas S."/>
            <person name="Kuo A."/>
            <person name="Mondo S."/>
            <person name="Pangilinan J."/>
            <person name="Riley R."/>
            <person name="Labutti K."/>
            <person name="Andreopoulos B."/>
            <person name="Lipzen A."/>
            <person name="Chen C."/>
            <person name="Yanf M."/>
            <person name="Daum C."/>
            <person name="Ng V."/>
            <person name="Clum A."/>
            <person name="Steindorff A."/>
            <person name="Ohm R."/>
            <person name="Martin F."/>
            <person name="Silar P."/>
            <person name="Natvig D."/>
            <person name="Lalanne C."/>
            <person name="Gautier V."/>
            <person name="Ament-Velasquez S.L."/>
            <person name="Kruys A."/>
            <person name="Hutchinson M.I."/>
            <person name="Powell A.J."/>
            <person name="Barry K."/>
            <person name="Miller A.N."/>
            <person name="Grigoriev I.V."/>
            <person name="Debuchy R."/>
            <person name="Gladieux P."/>
            <person name="Thoren M.H."/>
            <person name="Johannesson H."/>
        </authorList>
    </citation>
    <scope>NUCLEOTIDE SEQUENCE</scope>
    <source>
        <strain evidence="2">SMH4607-1</strain>
    </source>
</reference>
<dbReference type="EMBL" id="JAUKUA010000007">
    <property type="protein sequence ID" value="KAK0704379.1"/>
    <property type="molecule type" value="Genomic_DNA"/>
</dbReference>
<evidence type="ECO:0000313" key="2">
    <source>
        <dbReference type="EMBL" id="KAK0704379.1"/>
    </source>
</evidence>
<evidence type="ECO:0000313" key="3">
    <source>
        <dbReference type="Proteomes" id="UP001172102"/>
    </source>
</evidence>
<evidence type="ECO:0008006" key="4">
    <source>
        <dbReference type="Google" id="ProtNLM"/>
    </source>
</evidence>
<accession>A0AA39ZVQ0</accession>
<dbReference type="InterPro" id="IPR019268">
    <property type="entry name" value="DUF2278"/>
</dbReference>
<protein>
    <recommendedName>
        <fullName evidence="4">DUF2278 family protein</fullName>
    </recommendedName>
</protein>